<comment type="catalytic activity">
    <reaction evidence="14">
        <text>ATP + H2O = ADP + phosphate + H(+)</text>
        <dbReference type="Rhea" id="RHEA:13065"/>
        <dbReference type="ChEBI" id="CHEBI:15377"/>
        <dbReference type="ChEBI" id="CHEBI:15378"/>
        <dbReference type="ChEBI" id="CHEBI:30616"/>
        <dbReference type="ChEBI" id="CHEBI:43474"/>
        <dbReference type="ChEBI" id="CHEBI:456216"/>
        <dbReference type="EC" id="5.6.2.4"/>
    </reaction>
</comment>
<dbReference type="GO" id="GO:0005524">
    <property type="term" value="F:ATP binding"/>
    <property type="evidence" value="ECO:0007669"/>
    <property type="project" value="UniProtKB-UniRule"/>
</dbReference>
<evidence type="ECO:0000256" key="9">
    <source>
        <dbReference type="ARBA" id="ARBA00023125"/>
    </source>
</evidence>
<keyword evidence="8 15" id="KW-0067">ATP-binding</keyword>
<dbReference type="RefSeq" id="WP_011976468.1">
    <property type="nucleotide sequence ID" value="NZ_JACDUL010000002.1"/>
</dbReference>
<sequence length="946" mass="109835">MYTTPYKLTKSQMDAIKYVESPLLVVAGPGTGKTRTIIEKVVYLVEELGYDPNKLLVVTFTIKAADELKDRLRKRLGDRVETMQISTIHSFCQRMLEMFPEYHNYGSVFEVMDELDQFIYVDNNYRGFGLNGIEERLETGKRIRFVDKLTNFYNLLTENDIDPIALKTYYSGKRSLKTEELLTESYEYYEAELDKTDPKKLDFAMLQKQFYHMLLNNEDALNSVREMFDYIFVDEYQDTNPIQDAIIRLIAEPKFNITVVGDEDQSIYGFRGASVENFRQFLERYSGPEKIKAHMIKLEENFRSPEEIVDAFDKFMGPHRTFEKKIISKNGHYSDPVLIVSESPEEESIKIAEWIEKLITKHNVDYGDIAVLFKSVRNHANELVDELMERNIPYVVYGDSSLIDQPEIRSVIHAMACINEYELNEKVSRNRKLMSLLDYDILGSDLLNLDEKTVEKLDYRGEPHKFCDVYNYEGLKNQGIATKDIDTLINIKNIRNKDVKKPQLDIFYELMDATGYLRRLFEASKDEADKYNAEKAELQLKNLAKFTTILEKFKKNTGSNSFKSFIYLLTKIPDNKLEDAASPEGQDVVKIMTIHQAKGLEFPVVVLGGVTERRYGARADDRLVNIPKQFMMNKHDVDFDEEVRRVFYVGMSRAQKLLTISAIDGRNRKMSKFIGEIGDYKFISPSAFTATFGEDDHYVPVDEKIRMTYSSVNYYMDCPFRFYLYYVLGFVTPEWERQIYGSIIHNCLKKLHIMMSEGKNISIRDIMGIVDKYCKEENTKKYRNSVIDLVRDYHKNAKEFIGEIVDVERPFTYINSDLVVNGQADLVIRNKNGELCILDFKSMTKKGIESTNVEIQLQTYGMALSKVYPEPISHLIAYSIEDNHMQHIPNSEEGIQKTQKLIMNVEDSINNKEFERNWGCKFCNTTEGKCPFYGLCYKLEGANNGK</sequence>
<dbReference type="Proteomes" id="UP000533207">
    <property type="component" value="Unassembled WGS sequence"/>
</dbReference>
<reference evidence="18 19" key="1">
    <citation type="submission" date="2020-07" db="EMBL/GenBank/DDBJ databases">
        <title>Genomic Encyclopedia of Type Strains, Phase IV (KMG-V): Genome sequencing to study the core and pangenomes of soil and plant-associated prokaryotes.</title>
        <authorList>
            <person name="Whitman W."/>
        </authorList>
    </citation>
    <scope>NUCLEOTIDE SEQUENCE [LARGE SCALE GENOMIC DNA]</scope>
    <source>
        <strain evidence="18 19">C8</strain>
    </source>
</reference>
<evidence type="ECO:0000259" key="16">
    <source>
        <dbReference type="PROSITE" id="PS51198"/>
    </source>
</evidence>
<gene>
    <name evidence="18" type="ORF">HNP90_000704</name>
</gene>
<dbReference type="EMBL" id="JACDUL010000002">
    <property type="protein sequence ID" value="MBA2861825.1"/>
    <property type="molecule type" value="Genomic_DNA"/>
</dbReference>
<keyword evidence="4" id="KW-0227">DNA damage</keyword>
<dbReference type="SUPFAM" id="SSF52540">
    <property type="entry name" value="P-loop containing nucleoside triphosphate hydrolases"/>
    <property type="match status" value="1"/>
</dbReference>
<evidence type="ECO:0000256" key="13">
    <source>
        <dbReference type="ARBA" id="ARBA00034808"/>
    </source>
</evidence>
<evidence type="ECO:0000256" key="1">
    <source>
        <dbReference type="ARBA" id="ARBA00009922"/>
    </source>
</evidence>
<dbReference type="PROSITE" id="PS51198">
    <property type="entry name" value="UVRD_HELICASE_ATP_BIND"/>
    <property type="match status" value="1"/>
</dbReference>
<dbReference type="PANTHER" id="PTHR11070:SF2">
    <property type="entry name" value="ATP-DEPENDENT DNA HELICASE SRS2"/>
    <property type="match status" value="1"/>
</dbReference>
<name>A0A7J9PEY2_METMI</name>
<dbReference type="GO" id="GO:0000725">
    <property type="term" value="P:recombinational repair"/>
    <property type="evidence" value="ECO:0007669"/>
    <property type="project" value="TreeGrafter"/>
</dbReference>
<feature type="domain" description="UvrD-like helicase ATP-binding" evidence="16">
    <location>
        <begin position="6"/>
        <end position="305"/>
    </location>
</feature>
<dbReference type="PANTHER" id="PTHR11070">
    <property type="entry name" value="UVRD / RECB / PCRA DNA HELICASE FAMILY MEMBER"/>
    <property type="match status" value="1"/>
</dbReference>
<keyword evidence="10" id="KW-0234">DNA repair</keyword>
<keyword evidence="7" id="KW-0269">Exonuclease</keyword>
<dbReference type="Pfam" id="PF00580">
    <property type="entry name" value="UvrD-helicase"/>
    <property type="match status" value="1"/>
</dbReference>
<organism evidence="18 19">
    <name type="scientific">Methanococcus maripaludis</name>
    <name type="common">Methanococcus deltae</name>
    <dbReference type="NCBI Taxonomy" id="39152"/>
    <lineage>
        <taxon>Archaea</taxon>
        <taxon>Methanobacteriati</taxon>
        <taxon>Methanobacteriota</taxon>
        <taxon>Methanomada group</taxon>
        <taxon>Methanococci</taxon>
        <taxon>Methanococcales</taxon>
        <taxon>Methanococcaceae</taxon>
        <taxon>Methanococcus</taxon>
    </lineage>
</organism>
<dbReference type="InterPro" id="IPR014016">
    <property type="entry name" value="UvrD-like_ATP-bd"/>
</dbReference>
<evidence type="ECO:0000313" key="19">
    <source>
        <dbReference type="Proteomes" id="UP000533207"/>
    </source>
</evidence>
<evidence type="ECO:0000256" key="7">
    <source>
        <dbReference type="ARBA" id="ARBA00022839"/>
    </source>
</evidence>
<evidence type="ECO:0000313" key="18">
    <source>
        <dbReference type="EMBL" id="MBA2861825.1"/>
    </source>
</evidence>
<dbReference type="GO" id="GO:0003677">
    <property type="term" value="F:DNA binding"/>
    <property type="evidence" value="ECO:0007669"/>
    <property type="project" value="UniProtKB-KW"/>
</dbReference>
<dbReference type="GO" id="GO:0004527">
    <property type="term" value="F:exonuclease activity"/>
    <property type="evidence" value="ECO:0007669"/>
    <property type="project" value="UniProtKB-KW"/>
</dbReference>
<evidence type="ECO:0000256" key="4">
    <source>
        <dbReference type="ARBA" id="ARBA00022763"/>
    </source>
</evidence>
<dbReference type="InterPro" id="IPR014017">
    <property type="entry name" value="DNA_helicase_UvrD-like_C"/>
</dbReference>
<dbReference type="InterPro" id="IPR000212">
    <property type="entry name" value="DNA_helicase_UvrD/REP"/>
</dbReference>
<keyword evidence="2" id="KW-0540">Nuclease</keyword>
<evidence type="ECO:0000256" key="14">
    <source>
        <dbReference type="ARBA" id="ARBA00048988"/>
    </source>
</evidence>
<dbReference type="InterPro" id="IPR038726">
    <property type="entry name" value="PDDEXK_AddAB-type"/>
</dbReference>
<keyword evidence="3 15" id="KW-0547">Nucleotide-binding</keyword>
<keyword evidence="9" id="KW-0238">DNA-binding</keyword>
<dbReference type="InterPro" id="IPR027417">
    <property type="entry name" value="P-loop_NTPase"/>
</dbReference>
<dbReference type="Pfam" id="PF12705">
    <property type="entry name" value="PDDEXK_1"/>
    <property type="match status" value="1"/>
</dbReference>
<dbReference type="OMA" id="DYPDATT"/>
<dbReference type="CDD" id="cd17932">
    <property type="entry name" value="DEXQc_UvrD"/>
    <property type="match status" value="1"/>
</dbReference>
<evidence type="ECO:0000256" key="11">
    <source>
        <dbReference type="ARBA" id="ARBA00023235"/>
    </source>
</evidence>
<feature type="domain" description="UvrD-like helicase C-terminal" evidence="17">
    <location>
        <begin position="306"/>
        <end position="599"/>
    </location>
</feature>
<dbReference type="Gene3D" id="1.10.10.160">
    <property type="match status" value="1"/>
</dbReference>
<evidence type="ECO:0000256" key="10">
    <source>
        <dbReference type="ARBA" id="ARBA00023204"/>
    </source>
</evidence>
<comment type="similarity">
    <text evidence="1">Belongs to the helicase family. UvrD subfamily.</text>
</comment>
<comment type="caution">
    <text evidence="18">The sequence shown here is derived from an EMBL/GenBank/DDBJ whole genome shotgun (WGS) entry which is preliminary data.</text>
</comment>
<feature type="binding site" evidence="15">
    <location>
        <begin position="27"/>
        <end position="34"/>
    </location>
    <ligand>
        <name>ATP</name>
        <dbReference type="ChEBI" id="CHEBI:30616"/>
    </ligand>
</feature>
<evidence type="ECO:0000256" key="15">
    <source>
        <dbReference type="PROSITE-ProRule" id="PRU00560"/>
    </source>
</evidence>
<dbReference type="Gene3D" id="3.40.50.300">
    <property type="entry name" value="P-loop containing nucleotide triphosphate hydrolases"/>
    <property type="match status" value="2"/>
</dbReference>
<dbReference type="Gene3D" id="1.10.486.10">
    <property type="entry name" value="PCRA, domain 4"/>
    <property type="match status" value="1"/>
</dbReference>
<evidence type="ECO:0000256" key="5">
    <source>
        <dbReference type="ARBA" id="ARBA00022801"/>
    </source>
</evidence>
<dbReference type="AlphaFoldDB" id="A0A7J9PEY2"/>
<dbReference type="GO" id="GO:0033202">
    <property type="term" value="C:DNA helicase complex"/>
    <property type="evidence" value="ECO:0007669"/>
    <property type="project" value="TreeGrafter"/>
</dbReference>
<keyword evidence="6 15" id="KW-0347">Helicase</keyword>
<dbReference type="GO" id="GO:0043138">
    <property type="term" value="F:3'-5' DNA helicase activity"/>
    <property type="evidence" value="ECO:0007669"/>
    <property type="project" value="UniProtKB-EC"/>
</dbReference>
<evidence type="ECO:0000256" key="2">
    <source>
        <dbReference type="ARBA" id="ARBA00022722"/>
    </source>
</evidence>
<dbReference type="EC" id="5.6.2.4" evidence="13"/>
<protein>
    <recommendedName>
        <fullName evidence="13">DNA 3'-5' helicase</fullName>
        <ecNumber evidence="13">5.6.2.4</ecNumber>
    </recommendedName>
</protein>
<dbReference type="InterPro" id="IPR013986">
    <property type="entry name" value="DExx_box_DNA_helicase_dom_sf"/>
</dbReference>
<evidence type="ECO:0000256" key="12">
    <source>
        <dbReference type="ARBA" id="ARBA00034617"/>
    </source>
</evidence>
<evidence type="ECO:0000256" key="8">
    <source>
        <dbReference type="ARBA" id="ARBA00022840"/>
    </source>
</evidence>
<keyword evidence="11" id="KW-0413">Isomerase</keyword>
<dbReference type="GO" id="GO:0005829">
    <property type="term" value="C:cytosol"/>
    <property type="evidence" value="ECO:0007669"/>
    <property type="project" value="TreeGrafter"/>
</dbReference>
<keyword evidence="5 15" id="KW-0378">Hydrolase</keyword>
<evidence type="ECO:0000259" key="17">
    <source>
        <dbReference type="PROSITE" id="PS51217"/>
    </source>
</evidence>
<accession>A0A7J9PEY2</accession>
<dbReference type="PROSITE" id="PS51217">
    <property type="entry name" value="UVRD_HELICASE_CTER"/>
    <property type="match status" value="1"/>
</dbReference>
<evidence type="ECO:0000256" key="3">
    <source>
        <dbReference type="ARBA" id="ARBA00022741"/>
    </source>
</evidence>
<comment type="catalytic activity">
    <reaction evidence="12">
        <text>Couples ATP hydrolysis with the unwinding of duplex DNA by translocating in the 3'-5' direction.</text>
        <dbReference type="EC" id="5.6.2.4"/>
    </reaction>
</comment>
<proteinExistence type="inferred from homology"/>
<dbReference type="Gene3D" id="3.90.320.10">
    <property type="match status" value="1"/>
</dbReference>
<dbReference type="InterPro" id="IPR011604">
    <property type="entry name" value="PDDEXK-like_dom_sf"/>
</dbReference>
<evidence type="ECO:0000256" key="6">
    <source>
        <dbReference type="ARBA" id="ARBA00022806"/>
    </source>
</evidence>
<dbReference type="Pfam" id="PF13361">
    <property type="entry name" value="UvrD_C"/>
    <property type="match status" value="1"/>
</dbReference>